<keyword evidence="3" id="KW-1185">Reference proteome</keyword>
<evidence type="ECO:0000313" key="3">
    <source>
        <dbReference type="Proteomes" id="UP001589575"/>
    </source>
</evidence>
<sequence length="251" mass="27196">MDLVDELVVLFRRLRFRVDGVVAALEHLRQQAADVAHLDFHEEHEAAASRERVGPAQHEEVRELGDGHAQVCLGVVVLPHLPEPHSVNTPDIHRREEAGGLEPGGPNKDVRTVLLTGCRDHCIGADLHDGLIHQGHMILLESRVPSVVEEDPLAKRRIVGDSLLQQVLSAVELFGDVFGEVGTVTVVAGIHRPFGMLPLGIDAQCLDHLVTELPEQPQPVPGPIEGTGLKEQAQVVGDGLLELLEGGDPLR</sequence>
<organism evidence="2 3">
    <name type="scientific">Citricoccus parietis</name>
    <dbReference type="NCBI Taxonomy" id="592307"/>
    <lineage>
        <taxon>Bacteria</taxon>
        <taxon>Bacillati</taxon>
        <taxon>Actinomycetota</taxon>
        <taxon>Actinomycetes</taxon>
        <taxon>Micrococcales</taxon>
        <taxon>Micrococcaceae</taxon>
        <taxon>Citricoccus</taxon>
    </lineage>
</organism>
<gene>
    <name evidence="2" type="ORF">ACFFX0_30685</name>
</gene>
<feature type="region of interest" description="Disordered" evidence="1">
    <location>
        <begin position="86"/>
        <end position="106"/>
    </location>
</feature>
<comment type="caution">
    <text evidence="2">The sequence shown here is derived from an EMBL/GenBank/DDBJ whole genome shotgun (WGS) entry which is preliminary data.</text>
</comment>
<accession>A0ABV5G8N4</accession>
<protein>
    <submittedName>
        <fullName evidence="2">Uncharacterized protein</fullName>
    </submittedName>
</protein>
<reference evidence="2 3" key="1">
    <citation type="submission" date="2024-09" db="EMBL/GenBank/DDBJ databases">
        <authorList>
            <person name="Sun Q."/>
            <person name="Mori K."/>
        </authorList>
    </citation>
    <scope>NUCLEOTIDE SEQUENCE [LARGE SCALE GENOMIC DNA]</scope>
    <source>
        <strain evidence="2 3">CCM 7609</strain>
    </source>
</reference>
<evidence type="ECO:0000313" key="2">
    <source>
        <dbReference type="EMBL" id="MFB9075302.1"/>
    </source>
</evidence>
<proteinExistence type="predicted"/>
<dbReference type="EMBL" id="JBHMFI010000023">
    <property type="protein sequence ID" value="MFB9075302.1"/>
    <property type="molecule type" value="Genomic_DNA"/>
</dbReference>
<name>A0ABV5G8N4_9MICC</name>
<dbReference type="Proteomes" id="UP001589575">
    <property type="component" value="Unassembled WGS sequence"/>
</dbReference>
<evidence type="ECO:0000256" key="1">
    <source>
        <dbReference type="SAM" id="MobiDB-lite"/>
    </source>
</evidence>